<organism evidence="9">
    <name type="scientific">Salinispirillum sp. LH 10-3-1</name>
    <dbReference type="NCBI Taxonomy" id="2952525"/>
    <lineage>
        <taxon>Bacteria</taxon>
        <taxon>Pseudomonadati</taxon>
        <taxon>Pseudomonadota</taxon>
        <taxon>Gammaproteobacteria</taxon>
        <taxon>Oceanospirillales</taxon>
        <taxon>Saccharospirillaceae</taxon>
        <taxon>Salinispirillum</taxon>
    </lineage>
</organism>
<name>A0AB38YHC9_9GAMM</name>
<dbReference type="AlphaFoldDB" id="A0AB38YHC9"/>
<dbReference type="GO" id="GO:0020037">
    <property type="term" value="F:heme binding"/>
    <property type="evidence" value="ECO:0007669"/>
    <property type="project" value="InterPro"/>
</dbReference>
<evidence type="ECO:0000256" key="4">
    <source>
        <dbReference type="ARBA" id="ARBA00022982"/>
    </source>
</evidence>
<dbReference type="PANTHER" id="PTHR40942">
    <property type="match status" value="1"/>
</dbReference>
<sequence length="139" mass="13824">MKRILIALATLGLATAVLAATEAHTNALIDRIKPSGNVCVAGEACDTAQVVATSSGAGAARDGATVYQQACLACHMTGAAGAPIMGDAAAWSARIEKGMETLIANSISGIGAMPAKGGCANCSDDEIAAATEYLVNNSR</sequence>
<dbReference type="EMBL" id="CP101717">
    <property type="protein sequence ID" value="WLD58697.1"/>
    <property type="molecule type" value="Genomic_DNA"/>
</dbReference>
<dbReference type="PANTHER" id="PTHR40942:SF4">
    <property type="entry name" value="CYTOCHROME C5"/>
    <property type="match status" value="1"/>
</dbReference>
<evidence type="ECO:0000313" key="9">
    <source>
        <dbReference type="EMBL" id="WLD58697.1"/>
    </source>
</evidence>
<dbReference type="InterPro" id="IPR009056">
    <property type="entry name" value="Cyt_c-like_dom"/>
</dbReference>
<dbReference type="Pfam" id="PF13442">
    <property type="entry name" value="Cytochrome_CBB3"/>
    <property type="match status" value="1"/>
</dbReference>
<keyword evidence="2 6" id="KW-0349">Heme</keyword>
<evidence type="ECO:0000256" key="3">
    <source>
        <dbReference type="ARBA" id="ARBA00022723"/>
    </source>
</evidence>
<evidence type="ECO:0000256" key="6">
    <source>
        <dbReference type="PROSITE-ProRule" id="PRU00433"/>
    </source>
</evidence>
<gene>
    <name evidence="9" type="ORF">NFC81_02600</name>
</gene>
<dbReference type="SUPFAM" id="SSF46626">
    <property type="entry name" value="Cytochrome c"/>
    <property type="match status" value="1"/>
</dbReference>
<accession>A0AB38YHC9</accession>
<dbReference type="Gene3D" id="1.10.760.10">
    <property type="entry name" value="Cytochrome c-like domain"/>
    <property type="match status" value="1"/>
</dbReference>
<proteinExistence type="predicted"/>
<evidence type="ECO:0000256" key="5">
    <source>
        <dbReference type="ARBA" id="ARBA00023004"/>
    </source>
</evidence>
<keyword evidence="1" id="KW-0813">Transport</keyword>
<dbReference type="GO" id="GO:0009055">
    <property type="term" value="F:electron transfer activity"/>
    <property type="evidence" value="ECO:0007669"/>
    <property type="project" value="InterPro"/>
</dbReference>
<dbReference type="PROSITE" id="PS51007">
    <property type="entry name" value="CYTC"/>
    <property type="match status" value="1"/>
</dbReference>
<keyword evidence="5 6" id="KW-0408">Iron</keyword>
<dbReference type="PRINTS" id="PR00607">
    <property type="entry name" value="CYTCHROMECIE"/>
</dbReference>
<dbReference type="RefSeq" id="WP_304995983.1">
    <property type="nucleotide sequence ID" value="NZ_CP101717.1"/>
</dbReference>
<dbReference type="InterPro" id="IPR036909">
    <property type="entry name" value="Cyt_c-like_dom_sf"/>
</dbReference>
<dbReference type="GO" id="GO:0005506">
    <property type="term" value="F:iron ion binding"/>
    <property type="evidence" value="ECO:0007669"/>
    <property type="project" value="InterPro"/>
</dbReference>
<feature type="domain" description="Cytochrome c" evidence="8">
    <location>
        <begin position="58"/>
        <end position="138"/>
    </location>
</feature>
<reference evidence="9" key="1">
    <citation type="submission" date="2022-07" db="EMBL/GenBank/DDBJ databases">
        <title>Complete genome sequence of Salinispirillum sp. LH10-3-1 capable of multiple carbohydrate inversion isolated from a soda lake.</title>
        <authorList>
            <person name="Liu J."/>
            <person name="Zhai Y."/>
            <person name="Zhang H."/>
            <person name="Yang H."/>
            <person name="Qu J."/>
            <person name="Li J."/>
        </authorList>
    </citation>
    <scope>NUCLEOTIDE SEQUENCE</scope>
    <source>
        <strain evidence="9">LH 10-3-1</strain>
    </source>
</reference>
<evidence type="ECO:0000259" key="8">
    <source>
        <dbReference type="PROSITE" id="PS51007"/>
    </source>
</evidence>
<protein>
    <submittedName>
        <fullName evidence="9">C-type cytochrome</fullName>
    </submittedName>
</protein>
<keyword evidence="7" id="KW-0732">Signal</keyword>
<dbReference type="InterPro" id="IPR002323">
    <property type="entry name" value="Cyt_CIE"/>
</dbReference>
<feature type="chain" id="PRO_5044309653" evidence="7">
    <location>
        <begin position="20"/>
        <end position="139"/>
    </location>
</feature>
<evidence type="ECO:0000256" key="2">
    <source>
        <dbReference type="ARBA" id="ARBA00022617"/>
    </source>
</evidence>
<keyword evidence="4" id="KW-0249">Electron transport</keyword>
<feature type="signal peptide" evidence="7">
    <location>
        <begin position="1"/>
        <end position="19"/>
    </location>
</feature>
<evidence type="ECO:0000256" key="1">
    <source>
        <dbReference type="ARBA" id="ARBA00022448"/>
    </source>
</evidence>
<keyword evidence="3 6" id="KW-0479">Metal-binding</keyword>
<evidence type="ECO:0000256" key="7">
    <source>
        <dbReference type="SAM" id="SignalP"/>
    </source>
</evidence>